<name>A0A194X934_MOLSC</name>
<feature type="compositionally biased region" description="Acidic residues" evidence="1">
    <location>
        <begin position="157"/>
        <end position="169"/>
    </location>
</feature>
<dbReference type="EMBL" id="KQ947415">
    <property type="protein sequence ID" value="KUJ16681.1"/>
    <property type="molecule type" value="Genomic_DNA"/>
</dbReference>
<evidence type="ECO:0000313" key="2">
    <source>
        <dbReference type="EMBL" id="KUJ16681.1"/>
    </source>
</evidence>
<evidence type="ECO:0000313" key="3">
    <source>
        <dbReference type="Proteomes" id="UP000070700"/>
    </source>
</evidence>
<proteinExistence type="predicted"/>
<dbReference type="Proteomes" id="UP000070700">
    <property type="component" value="Unassembled WGS sequence"/>
</dbReference>
<dbReference type="InParanoid" id="A0A194X934"/>
<gene>
    <name evidence="2" type="ORF">LY89DRAFT_684777</name>
</gene>
<dbReference type="KEGG" id="psco:LY89DRAFT_684777"/>
<protein>
    <submittedName>
        <fullName evidence="2">Uncharacterized protein</fullName>
    </submittedName>
</protein>
<feature type="region of interest" description="Disordered" evidence="1">
    <location>
        <begin position="147"/>
        <end position="204"/>
    </location>
</feature>
<dbReference type="AlphaFoldDB" id="A0A194X934"/>
<accession>A0A194X934</accession>
<organism evidence="2 3">
    <name type="scientific">Mollisia scopiformis</name>
    <name type="common">Conifer needle endophyte fungus</name>
    <name type="synonym">Phialocephala scopiformis</name>
    <dbReference type="NCBI Taxonomy" id="149040"/>
    <lineage>
        <taxon>Eukaryota</taxon>
        <taxon>Fungi</taxon>
        <taxon>Dikarya</taxon>
        <taxon>Ascomycota</taxon>
        <taxon>Pezizomycotina</taxon>
        <taxon>Leotiomycetes</taxon>
        <taxon>Helotiales</taxon>
        <taxon>Mollisiaceae</taxon>
        <taxon>Mollisia</taxon>
    </lineage>
</organism>
<dbReference type="GeneID" id="28824676"/>
<feature type="compositionally biased region" description="Basic residues" evidence="1">
    <location>
        <begin position="193"/>
        <end position="204"/>
    </location>
</feature>
<keyword evidence="3" id="KW-1185">Reference proteome</keyword>
<reference evidence="2 3" key="1">
    <citation type="submission" date="2015-10" db="EMBL/GenBank/DDBJ databases">
        <title>Full genome of DAOMC 229536 Phialocephala scopiformis, a fungal endophyte of spruce producing the potent anti-insectan compound rugulosin.</title>
        <authorList>
            <consortium name="DOE Joint Genome Institute"/>
            <person name="Walker A.K."/>
            <person name="Frasz S.L."/>
            <person name="Seifert K.A."/>
            <person name="Miller J.D."/>
            <person name="Mondo S.J."/>
            <person name="Labutti K."/>
            <person name="Lipzen A."/>
            <person name="Dockter R."/>
            <person name="Kennedy M."/>
            <person name="Grigoriev I.V."/>
            <person name="Spatafora J.W."/>
        </authorList>
    </citation>
    <scope>NUCLEOTIDE SEQUENCE [LARGE SCALE GENOMIC DNA]</scope>
    <source>
        <strain evidence="2 3">CBS 120377</strain>
    </source>
</reference>
<dbReference type="RefSeq" id="XP_018071036.1">
    <property type="nucleotide sequence ID" value="XM_018214950.1"/>
</dbReference>
<evidence type="ECO:0000256" key="1">
    <source>
        <dbReference type="SAM" id="MobiDB-lite"/>
    </source>
</evidence>
<sequence>MSDAIPATSASLEASIELIMPYADFYHEVTVNQPRFLHRLMSGSIENILLIIPGSSTSDDFIAPTKSPAEALDNELDFMENTEGGESRINLATADWAKMDAWADKMLEDLKLMAKMDVRRAEGGDGDVDERTKEIVEWVAPEVRFVEREAMSGSESEGAEPGEGMEVEQDQALPPKSGPESSIDLAFGQSIARGRRKTCNQKAR</sequence>